<keyword evidence="1" id="KW-0547">Nucleotide-binding</keyword>
<reference evidence="5 6" key="1">
    <citation type="journal article" date="2011" name="Proc. Natl. Acad. Sci. U.S.A.">
        <title>Niche of harmful alga Aureococcus anophagefferens revealed through ecogenomics.</title>
        <authorList>
            <person name="Gobler C.J."/>
            <person name="Berry D.L."/>
            <person name="Dyhrman S.T."/>
            <person name="Wilhelm S.W."/>
            <person name="Salamov A."/>
            <person name="Lobanov A.V."/>
            <person name="Zhang Y."/>
            <person name="Collier J.L."/>
            <person name="Wurch L.L."/>
            <person name="Kustka A.B."/>
            <person name="Dill B.D."/>
            <person name="Shah M."/>
            <person name="VerBerkmoes N.C."/>
            <person name="Kuo A."/>
            <person name="Terry A."/>
            <person name="Pangilinan J."/>
            <person name="Lindquist E.A."/>
            <person name="Lucas S."/>
            <person name="Paulsen I.T."/>
            <person name="Hattenrath-Lehmann T.K."/>
            <person name="Talmage S.C."/>
            <person name="Walker E.A."/>
            <person name="Koch F."/>
            <person name="Burson A.M."/>
            <person name="Marcoval M.A."/>
            <person name="Tang Y.Z."/>
            <person name="Lecleir G.R."/>
            <person name="Coyne K.J."/>
            <person name="Berg G.M."/>
            <person name="Bertrand E.M."/>
            <person name="Saito M.A."/>
            <person name="Gladyshev V.N."/>
            <person name="Grigoriev I.V."/>
        </authorList>
    </citation>
    <scope>NUCLEOTIDE SEQUENCE [LARGE SCALE GENOMIC DNA]</scope>
    <source>
        <strain evidence="6">CCMP 1984</strain>
    </source>
</reference>
<dbReference type="eggNOG" id="KOG0728">
    <property type="taxonomic scope" value="Eukaryota"/>
</dbReference>
<sequence>MLRPTWNGVGGCESAKREVERALIWPQEHATRFERFKIASPCGIVLHGPPGNGKTLLARSVALKVEAKFVQVSSTDLLRPFLGESEAIIRRLFVTAREIAPCVLYLDEIDAIGGTRVNASCANGSTIHARLVATLLSELDDARGNNKGLILGATNRIDSLDPALLRPGRLDLHVSIAQPNVSDRAAGVLRAIFLGDCGASGVAFTAFVDAFRLDGIAQFDKFTLLQYNNGNQCAPEAARADPLGPWGTGALTGAGSWRVFTRKGCGARCAASSTAESGAYLYVDTLNVGGLVSSMRSCVGQGPALGEYAATCNDPSGFEIRKHVDEAPMGYYCTVRSRGSRCSARFTKFPGTSALKKAAIIAPRDESVIKHNQSARGDRPAT</sequence>
<evidence type="ECO:0000313" key="6">
    <source>
        <dbReference type="Proteomes" id="UP000002729"/>
    </source>
</evidence>
<name>F0YJM8_AURAN</name>
<keyword evidence="6" id="KW-1185">Reference proteome</keyword>
<dbReference type="InterPro" id="IPR003959">
    <property type="entry name" value="ATPase_AAA_core"/>
</dbReference>
<dbReference type="SMART" id="SM00382">
    <property type="entry name" value="AAA"/>
    <property type="match status" value="1"/>
</dbReference>
<feature type="domain" description="AAA+ ATPase" evidence="4">
    <location>
        <begin position="40"/>
        <end position="180"/>
    </location>
</feature>
<keyword evidence="3" id="KW-0175">Coiled coil</keyword>
<dbReference type="AlphaFoldDB" id="F0YJM8"/>
<dbReference type="FunFam" id="3.40.50.300:FF:001025">
    <property type="entry name" value="ATPase family, AAA domain-containing 2B"/>
    <property type="match status" value="1"/>
</dbReference>
<evidence type="ECO:0000256" key="3">
    <source>
        <dbReference type="ARBA" id="ARBA00023054"/>
    </source>
</evidence>
<proteinExistence type="predicted"/>
<dbReference type="Pfam" id="PF00004">
    <property type="entry name" value="AAA"/>
    <property type="match status" value="1"/>
</dbReference>
<dbReference type="GO" id="GO:0016887">
    <property type="term" value="F:ATP hydrolysis activity"/>
    <property type="evidence" value="ECO:0007669"/>
    <property type="project" value="InterPro"/>
</dbReference>
<dbReference type="InterPro" id="IPR050168">
    <property type="entry name" value="AAA_ATPase_domain"/>
</dbReference>
<evidence type="ECO:0000256" key="1">
    <source>
        <dbReference type="ARBA" id="ARBA00022741"/>
    </source>
</evidence>
<protein>
    <recommendedName>
        <fullName evidence="4">AAA+ ATPase domain-containing protein</fullName>
    </recommendedName>
</protein>
<dbReference type="InterPro" id="IPR027417">
    <property type="entry name" value="P-loop_NTPase"/>
</dbReference>
<dbReference type="EMBL" id="GL833148">
    <property type="protein sequence ID" value="EGB04681.1"/>
    <property type="molecule type" value="Genomic_DNA"/>
</dbReference>
<dbReference type="PANTHER" id="PTHR23077:SF117">
    <property type="entry name" value="AAA+ ATPASE DOMAIN-CONTAINING PROTEIN"/>
    <property type="match status" value="1"/>
</dbReference>
<evidence type="ECO:0000313" key="5">
    <source>
        <dbReference type="EMBL" id="EGB04681.1"/>
    </source>
</evidence>
<keyword evidence="2" id="KW-0067">ATP-binding</keyword>
<dbReference type="GeneID" id="20222475"/>
<evidence type="ECO:0000256" key="2">
    <source>
        <dbReference type="ARBA" id="ARBA00022840"/>
    </source>
</evidence>
<evidence type="ECO:0000259" key="4">
    <source>
        <dbReference type="SMART" id="SM00382"/>
    </source>
</evidence>
<dbReference type="RefSeq" id="XP_009040595.1">
    <property type="nucleotide sequence ID" value="XM_009042347.1"/>
</dbReference>
<dbReference type="InParanoid" id="F0YJM8"/>
<dbReference type="GO" id="GO:0005524">
    <property type="term" value="F:ATP binding"/>
    <property type="evidence" value="ECO:0007669"/>
    <property type="project" value="UniProtKB-KW"/>
</dbReference>
<organism evidence="6">
    <name type="scientific">Aureococcus anophagefferens</name>
    <name type="common">Harmful bloom alga</name>
    <dbReference type="NCBI Taxonomy" id="44056"/>
    <lineage>
        <taxon>Eukaryota</taxon>
        <taxon>Sar</taxon>
        <taxon>Stramenopiles</taxon>
        <taxon>Ochrophyta</taxon>
        <taxon>Pelagophyceae</taxon>
        <taxon>Pelagomonadales</taxon>
        <taxon>Pelagomonadaceae</taxon>
        <taxon>Aureococcus</taxon>
    </lineage>
</organism>
<dbReference type="PANTHER" id="PTHR23077">
    <property type="entry name" value="AAA-FAMILY ATPASE"/>
    <property type="match status" value="1"/>
</dbReference>
<accession>F0YJM8</accession>
<dbReference type="InterPro" id="IPR003593">
    <property type="entry name" value="AAA+_ATPase"/>
</dbReference>
<dbReference type="SUPFAM" id="SSF52540">
    <property type="entry name" value="P-loop containing nucleoside triphosphate hydrolases"/>
    <property type="match status" value="1"/>
</dbReference>
<dbReference type="KEGG" id="aaf:AURANDRAFT_55087"/>
<dbReference type="Proteomes" id="UP000002729">
    <property type="component" value="Unassembled WGS sequence"/>
</dbReference>
<gene>
    <name evidence="5" type="ORF">AURANDRAFT_55087</name>
</gene>
<dbReference type="Gene3D" id="3.40.50.300">
    <property type="entry name" value="P-loop containing nucleotide triphosphate hydrolases"/>
    <property type="match status" value="1"/>
</dbReference>